<dbReference type="GO" id="GO:0016987">
    <property type="term" value="F:sigma factor activity"/>
    <property type="evidence" value="ECO:0007669"/>
    <property type="project" value="UniProtKB-KW"/>
</dbReference>
<evidence type="ECO:0000256" key="4">
    <source>
        <dbReference type="ARBA" id="ARBA00023163"/>
    </source>
</evidence>
<dbReference type="STRING" id="406100.SAMN04488052_103280"/>
<protein>
    <submittedName>
        <fullName evidence="7">RNA polymerase sigma-70 factor, ECF subfamily</fullName>
    </submittedName>
</protein>
<accession>A0A1H8SY87</accession>
<dbReference type="SUPFAM" id="SSF88659">
    <property type="entry name" value="Sigma3 and sigma4 domains of RNA polymerase sigma factors"/>
    <property type="match status" value="1"/>
</dbReference>
<dbReference type="CDD" id="cd06171">
    <property type="entry name" value="Sigma70_r4"/>
    <property type="match status" value="1"/>
</dbReference>
<dbReference type="InterPro" id="IPR013325">
    <property type="entry name" value="RNA_pol_sigma_r2"/>
</dbReference>
<feature type="domain" description="RNA polymerase sigma factor 70 region 4 type 2" evidence="6">
    <location>
        <begin position="115"/>
        <end position="166"/>
    </location>
</feature>
<dbReference type="GO" id="GO:0006352">
    <property type="term" value="P:DNA-templated transcription initiation"/>
    <property type="evidence" value="ECO:0007669"/>
    <property type="project" value="InterPro"/>
</dbReference>
<keyword evidence="2" id="KW-0805">Transcription regulation</keyword>
<evidence type="ECO:0000259" key="5">
    <source>
        <dbReference type="Pfam" id="PF04542"/>
    </source>
</evidence>
<dbReference type="PANTHER" id="PTHR43133:SF63">
    <property type="entry name" value="RNA POLYMERASE SIGMA FACTOR FECI-RELATED"/>
    <property type="match status" value="1"/>
</dbReference>
<feature type="domain" description="RNA polymerase sigma-70 region 2" evidence="5">
    <location>
        <begin position="16"/>
        <end position="81"/>
    </location>
</feature>
<dbReference type="AlphaFoldDB" id="A0A1H8SY87"/>
<dbReference type="InterPro" id="IPR039425">
    <property type="entry name" value="RNA_pol_sigma-70-like"/>
</dbReference>
<dbReference type="Gene3D" id="1.10.1740.10">
    <property type="match status" value="1"/>
</dbReference>
<evidence type="ECO:0000256" key="1">
    <source>
        <dbReference type="ARBA" id="ARBA00010641"/>
    </source>
</evidence>
<dbReference type="GO" id="GO:0003677">
    <property type="term" value="F:DNA binding"/>
    <property type="evidence" value="ECO:0007669"/>
    <property type="project" value="InterPro"/>
</dbReference>
<dbReference type="InterPro" id="IPR013324">
    <property type="entry name" value="RNA_pol_sigma_r3/r4-like"/>
</dbReference>
<dbReference type="OrthoDB" id="9783733at2"/>
<sequence>MSHSLAPAVRQHAGTLYRDHHRWLLGWLRSRLGCPERAADFAHDTFYRVLTRPRSEPVEQPRAFLTRIATRLMIDESRRSRLERAWLEAQAAFMEEHGTAPSPADLTELLDTLETVARLLEGLPDKPRRAFLMSRLDGLPQADIAAALGVTVSMVKKYLARALLHCHRALQDDTP</sequence>
<organism evidence="7 8">
    <name type="scientific">Aquisalimonas asiatica</name>
    <dbReference type="NCBI Taxonomy" id="406100"/>
    <lineage>
        <taxon>Bacteria</taxon>
        <taxon>Pseudomonadati</taxon>
        <taxon>Pseudomonadota</taxon>
        <taxon>Gammaproteobacteria</taxon>
        <taxon>Chromatiales</taxon>
        <taxon>Ectothiorhodospiraceae</taxon>
        <taxon>Aquisalimonas</taxon>
    </lineage>
</organism>
<reference evidence="7 8" key="1">
    <citation type="submission" date="2016-10" db="EMBL/GenBank/DDBJ databases">
        <authorList>
            <person name="de Groot N.N."/>
        </authorList>
    </citation>
    <scope>NUCLEOTIDE SEQUENCE [LARGE SCALE GENOMIC DNA]</scope>
    <source>
        <strain evidence="7 8">CGMCC 1.6291</strain>
    </source>
</reference>
<evidence type="ECO:0000256" key="3">
    <source>
        <dbReference type="ARBA" id="ARBA00023082"/>
    </source>
</evidence>
<dbReference type="Pfam" id="PF04542">
    <property type="entry name" value="Sigma70_r2"/>
    <property type="match status" value="1"/>
</dbReference>
<evidence type="ECO:0000313" key="7">
    <source>
        <dbReference type="EMBL" id="SEO83607.1"/>
    </source>
</evidence>
<evidence type="ECO:0000259" key="6">
    <source>
        <dbReference type="Pfam" id="PF08281"/>
    </source>
</evidence>
<keyword evidence="8" id="KW-1185">Reference proteome</keyword>
<dbReference type="InterPro" id="IPR013249">
    <property type="entry name" value="RNA_pol_sigma70_r4_t2"/>
</dbReference>
<dbReference type="Proteomes" id="UP000199657">
    <property type="component" value="Unassembled WGS sequence"/>
</dbReference>
<dbReference type="InterPro" id="IPR007627">
    <property type="entry name" value="RNA_pol_sigma70_r2"/>
</dbReference>
<dbReference type="RefSeq" id="WP_091642655.1">
    <property type="nucleotide sequence ID" value="NZ_FOEG01000003.1"/>
</dbReference>
<dbReference type="EMBL" id="FOEG01000003">
    <property type="protein sequence ID" value="SEO83607.1"/>
    <property type="molecule type" value="Genomic_DNA"/>
</dbReference>
<gene>
    <name evidence="7" type="ORF">SAMN04488052_103280</name>
</gene>
<evidence type="ECO:0000313" key="8">
    <source>
        <dbReference type="Proteomes" id="UP000199657"/>
    </source>
</evidence>
<dbReference type="PANTHER" id="PTHR43133">
    <property type="entry name" value="RNA POLYMERASE ECF-TYPE SIGMA FACTO"/>
    <property type="match status" value="1"/>
</dbReference>
<dbReference type="InterPro" id="IPR014284">
    <property type="entry name" value="RNA_pol_sigma-70_dom"/>
</dbReference>
<dbReference type="SUPFAM" id="SSF88946">
    <property type="entry name" value="Sigma2 domain of RNA polymerase sigma factors"/>
    <property type="match status" value="1"/>
</dbReference>
<dbReference type="InterPro" id="IPR036388">
    <property type="entry name" value="WH-like_DNA-bd_sf"/>
</dbReference>
<comment type="similarity">
    <text evidence="1">Belongs to the sigma-70 factor family. ECF subfamily.</text>
</comment>
<keyword evidence="4" id="KW-0804">Transcription</keyword>
<name>A0A1H8SY87_9GAMM</name>
<keyword evidence="3" id="KW-0731">Sigma factor</keyword>
<dbReference type="NCBIfam" id="TIGR02937">
    <property type="entry name" value="sigma70-ECF"/>
    <property type="match status" value="1"/>
</dbReference>
<dbReference type="Gene3D" id="1.10.10.10">
    <property type="entry name" value="Winged helix-like DNA-binding domain superfamily/Winged helix DNA-binding domain"/>
    <property type="match status" value="1"/>
</dbReference>
<dbReference type="Pfam" id="PF08281">
    <property type="entry name" value="Sigma70_r4_2"/>
    <property type="match status" value="1"/>
</dbReference>
<evidence type="ECO:0000256" key="2">
    <source>
        <dbReference type="ARBA" id="ARBA00023015"/>
    </source>
</evidence>
<proteinExistence type="inferred from homology"/>